<evidence type="ECO:0008006" key="4">
    <source>
        <dbReference type="Google" id="ProtNLM"/>
    </source>
</evidence>
<keyword evidence="3" id="KW-1185">Reference proteome</keyword>
<feature type="compositionally biased region" description="Pro residues" evidence="1">
    <location>
        <begin position="139"/>
        <end position="151"/>
    </location>
</feature>
<evidence type="ECO:0000313" key="3">
    <source>
        <dbReference type="Proteomes" id="UP000663193"/>
    </source>
</evidence>
<dbReference type="OrthoDB" id="10576736at2759"/>
<accession>A0A7U2I6A6</accession>
<sequence>MVSTSSAAPAFGVLVDTEDTRRIQRLTKQGRHLEEEEYAQSVELREQFRLQVQRNPRMLHIYRHAFGCLEAVDMETKLLGTENREWREDVKAKRDAKDQRDRAMTAQDIKMRQDAKAEMLKKKAAEKAKYARTAVVPVAPAPAPKSSPPVVPAAIHAEPKPPQSAPACPPTNSHRDKKRAASAAARPPSDPKRPKNSHVPAVGDWTCAKCGWSNARILIKCQKHLFGGGRCGVRKNDPAFTHEEQEEGPGIKFFQSSAKYIGDWRCSVCRWWHGTNVKNCRKCEKPVDECKDAEDWSNTLDPPNPHYMDSSRDFWNGNDREDAASLPHFQDAKYLGVAGKFKEKKNPYHLR</sequence>
<gene>
    <name evidence="2" type="ORF">JI435_120930</name>
</gene>
<feature type="compositionally biased region" description="Pro residues" evidence="1">
    <location>
        <begin position="160"/>
        <end position="169"/>
    </location>
</feature>
<evidence type="ECO:0000256" key="1">
    <source>
        <dbReference type="SAM" id="MobiDB-lite"/>
    </source>
</evidence>
<evidence type="ECO:0000313" key="2">
    <source>
        <dbReference type="EMBL" id="QRD01432.1"/>
    </source>
</evidence>
<name>A0A7U2I6A6_PHANO</name>
<protein>
    <recommendedName>
        <fullName evidence="4">RanBP2-type domain-containing protein</fullName>
    </recommendedName>
</protein>
<organism evidence="2 3">
    <name type="scientific">Phaeosphaeria nodorum (strain SN15 / ATCC MYA-4574 / FGSC 10173)</name>
    <name type="common">Glume blotch fungus</name>
    <name type="synonym">Parastagonospora nodorum</name>
    <dbReference type="NCBI Taxonomy" id="321614"/>
    <lineage>
        <taxon>Eukaryota</taxon>
        <taxon>Fungi</taxon>
        <taxon>Dikarya</taxon>
        <taxon>Ascomycota</taxon>
        <taxon>Pezizomycotina</taxon>
        <taxon>Dothideomycetes</taxon>
        <taxon>Pleosporomycetidae</taxon>
        <taxon>Pleosporales</taxon>
        <taxon>Pleosporineae</taxon>
        <taxon>Phaeosphaeriaceae</taxon>
        <taxon>Parastagonospora</taxon>
    </lineage>
</organism>
<feature type="region of interest" description="Disordered" evidence="1">
    <location>
        <begin position="139"/>
        <end position="198"/>
    </location>
</feature>
<reference evidence="3" key="1">
    <citation type="journal article" date="2021" name="BMC Genomics">
        <title>Chromosome-level genome assembly and manually-curated proteome of model necrotroph Parastagonospora nodorum Sn15 reveals a genome-wide trove of candidate effector homologs, and redundancy of virulence-related functions within an accessory chromosome.</title>
        <authorList>
            <person name="Bertazzoni S."/>
            <person name="Jones D.A.B."/>
            <person name="Phan H.T."/>
            <person name="Tan K.-C."/>
            <person name="Hane J.K."/>
        </authorList>
    </citation>
    <scope>NUCLEOTIDE SEQUENCE [LARGE SCALE GENOMIC DNA]</scope>
    <source>
        <strain evidence="3">SN15 / ATCC MYA-4574 / FGSC 10173)</strain>
    </source>
</reference>
<dbReference type="OMA" id="DPAFTHE"/>
<dbReference type="Proteomes" id="UP000663193">
    <property type="component" value="Chromosome 12"/>
</dbReference>
<feature type="region of interest" description="Disordered" evidence="1">
    <location>
        <begin position="88"/>
        <end position="114"/>
    </location>
</feature>
<dbReference type="AlphaFoldDB" id="A0A7U2I6A6"/>
<dbReference type="VEuPathDB" id="FungiDB:JI435_120930"/>
<dbReference type="EMBL" id="CP069034">
    <property type="protein sequence ID" value="QRD01432.1"/>
    <property type="molecule type" value="Genomic_DNA"/>
</dbReference>
<proteinExistence type="predicted"/>